<comment type="caution">
    <text evidence="1">The sequence shown here is derived from an EMBL/GenBank/DDBJ whole genome shotgun (WGS) entry which is preliminary data.</text>
</comment>
<dbReference type="Proteomes" id="UP001597343">
    <property type="component" value="Unassembled WGS sequence"/>
</dbReference>
<protein>
    <submittedName>
        <fullName evidence="1">Uncharacterized protein</fullName>
    </submittedName>
</protein>
<gene>
    <name evidence="1" type="ORF">ACFSOY_01045</name>
</gene>
<dbReference type="RefSeq" id="WP_386043469.1">
    <property type="nucleotide sequence ID" value="NZ_JBHUIO010000002.1"/>
</dbReference>
<proteinExistence type="predicted"/>
<sequence>MPLVLLEDMRKPMPKKSFALIGSVRIFRPLVKIARFAYQRSSALLQRGIERLQRIREERSPEPNSPVERQGL</sequence>
<reference evidence="2" key="1">
    <citation type="journal article" date="2019" name="Int. J. Syst. Evol. Microbiol.">
        <title>The Global Catalogue of Microorganisms (GCM) 10K type strain sequencing project: providing services to taxonomists for standard genome sequencing and annotation.</title>
        <authorList>
            <consortium name="The Broad Institute Genomics Platform"/>
            <consortium name="The Broad Institute Genome Sequencing Center for Infectious Disease"/>
            <person name="Wu L."/>
            <person name="Ma J."/>
        </authorList>
    </citation>
    <scope>NUCLEOTIDE SEQUENCE [LARGE SCALE GENOMIC DNA]</scope>
    <source>
        <strain evidence="2">CGMCC 1.13574</strain>
    </source>
</reference>
<dbReference type="EMBL" id="JBHUIO010000002">
    <property type="protein sequence ID" value="MFD2168604.1"/>
    <property type="molecule type" value="Genomic_DNA"/>
</dbReference>
<evidence type="ECO:0000313" key="1">
    <source>
        <dbReference type="EMBL" id="MFD2168604.1"/>
    </source>
</evidence>
<name>A0ABW4ZSB8_9BACL</name>
<evidence type="ECO:0000313" key="2">
    <source>
        <dbReference type="Proteomes" id="UP001597343"/>
    </source>
</evidence>
<keyword evidence="2" id="KW-1185">Reference proteome</keyword>
<accession>A0ABW4ZSB8</accession>
<organism evidence="1 2">
    <name type="scientific">Tumebacillus lipolyticus</name>
    <dbReference type="NCBI Taxonomy" id="1280370"/>
    <lineage>
        <taxon>Bacteria</taxon>
        <taxon>Bacillati</taxon>
        <taxon>Bacillota</taxon>
        <taxon>Bacilli</taxon>
        <taxon>Bacillales</taxon>
        <taxon>Alicyclobacillaceae</taxon>
        <taxon>Tumebacillus</taxon>
    </lineage>
</organism>